<reference evidence="1 2" key="1">
    <citation type="journal article" date="2014" name="Curr. Biol.">
        <title>The genome of the clonal raider ant Cerapachys biroi.</title>
        <authorList>
            <person name="Oxley P.R."/>
            <person name="Ji L."/>
            <person name="Fetter-Pruneda I."/>
            <person name="McKenzie S.K."/>
            <person name="Li C."/>
            <person name="Hu H."/>
            <person name="Zhang G."/>
            <person name="Kronauer D.J."/>
        </authorList>
    </citation>
    <scope>NUCLEOTIDE SEQUENCE [LARGE SCALE GENOMIC DNA]</scope>
</reference>
<dbReference type="Proteomes" id="UP000053097">
    <property type="component" value="Unassembled WGS sequence"/>
</dbReference>
<organism evidence="1 2">
    <name type="scientific">Ooceraea biroi</name>
    <name type="common">Clonal raider ant</name>
    <name type="synonym">Cerapachys biroi</name>
    <dbReference type="NCBI Taxonomy" id="2015173"/>
    <lineage>
        <taxon>Eukaryota</taxon>
        <taxon>Metazoa</taxon>
        <taxon>Ecdysozoa</taxon>
        <taxon>Arthropoda</taxon>
        <taxon>Hexapoda</taxon>
        <taxon>Insecta</taxon>
        <taxon>Pterygota</taxon>
        <taxon>Neoptera</taxon>
        <taxon>Endopterygota</taxon>
        <taxon>Hymenoptera</taxon>
        <taxon>Apocrita</taxon>
        <taxon>Aculeata</taxon>
        <taxon>Formicoidea</taxon>
        <taxon>Formicidae</taxon>
        <taxon>Dorylinae</taxon>
        <taxon>Ooceraea</taxon>
    </lineage>
</organism>
<evidence type="ECO:0000313" key="1">
    <source>
        <dbReference type="EMBL" id="EZA53771.1"/>
    </source>
</evidence>
<name>A0A026WDL0_OOCBI</name>
<dbReference type="EMBL" id="KK107273">
    <property type="protein sequence ID" value="EZA53771.1"/>
    <property type="molecule type" value="Genomic_DNA"/>
</dbReference>
<keyword evidence="2" id="KW-1185">Reference proteome</keyword>
<dbReference type="OMA" id="LNCDIDW"/>
<proteinExistence type="predicted"/>
<accession>A0A026WDL0</accession>
<gene>
    <name evidence="1" type="ORF">X777_06667</name>
</gene>
<dbReference type="AlphaFoldDB" id="A0A026WDL0"/>
<protein>
    <submittedName>
        <fullName evidence="1">Uncharacterized protein</fullName>
    </submittedName>
</protein>
<sequence length="170" mass="19944">MDDRLNLVSNKMSIEIPHEPTESIIEVMENESNLSSSRLNCDIDWKKQYETFNELYEKREKTYHDVLKKYNKCNILKEKVKKLNAEKISLHKQCVNNRKSQSIIKNIFNDDQIRALVNKSNQGSKWSEKTIKKALRLKFSCGLNGYNELLGQRMPLPSVRTLQEKLETPL</sequence>
<evidence type="ECO:0000313" key="2">
    <source>
        <dbReference type="Proteomes" id="UP000053097"/>
    </source>
</evidence>
<dbReference type="OrthoDB" id="7698091at2759"/>